<feature type="region of interest" description="Disordered" evidence="1">
    <location>
        <begin position="1"/>
        <end position="42"/>
    </location>
</feature>
<evidence type="ECO:0000313" key="2">
    <source>
        <dbReference type="EMBL" id="SVA48748.1"/>
    </source>
</evidence>
<evidence type="ECO:0008006" key="3">
    <source>
        <dbReference type="Google" id="ProtNLM"/>
    </source>
</evidence>
<accession>A0A381W9R1</accession>
<name>A0A381W9R1_9ZZZZ</name>
<feature type="region of interest" description="Disordered" evidence="1">
    <location>
        <begin position="139"/>
        <end position="186"/>
    </location>
</feature>
<gene>
    <name evidence="2" type="ORF">METZ01_LOCUS101602</name>
</gene>
<dbReference type="PANTHER" id="PTHR35024:SF4">
    <property type="entry name" value="POLYMER-FORMING CYTOSKELETAL PROTEIN"/>
    <property type="match status" value="1"/>
</dbReference>
<organism evidence="2">
    <name type="scientific">marine metagenome</name>
    <dbReference type="NCBI Taxonomy" id="408172"/>
    <lineage>
        <taxon>unclassified sequences</taxon>
        <taxon>metagenomes</taxon>
        <taxon>ecological metagenomes</taxon>
    </lineage>
</organism>
<feature type="compositionally biased region" description="Polar residues" evidence="1">
    <location>
        <begin position="154"/>
        <end position="170"/>
    </location>
</feature>
<reference evidence="2" key="1">
    <citation type="submission" date="2018-05" db="EMBL/GenBank/DDBJ databases">
        <authorList>
            <person name="Lanie J.A."/>
            <person name="Ng W.-L."/>
            <person name="Kazmierczak K.M."/>
            <person name="Andrzejewski T.M."/>
            <person name="Davidsen T.M."/>
            <person name="Wayne K.J."/>
            <person name="Tettelin H."/>
            <person name="Glass J.I."/>
            <person name="Rusch D."/>
            <person name="Podicherti R."/>
            <person name="Tsui H.-C.T."/>
            <person name="Winkler M.E."/>
        </authorList>
    </citation>
    <scope>NUCLEOTIDE SEQUENCE</scope>
</reference>
<dbReference type="PANTHER" id="PTHR35024">
    <property type="entry name" value="HYPOTHETICAL CYTOSOLIC PROTEIN"/>
    <property type="match status" value="1"/>
</dbReference>
<dbReference type="InterPro" id="IPR007607">
    <property type="entry name" value="BacA/B"/>
</dbReference>
<dbReference type="Pfam" id="PF04519">
    <property type="entry name" value="Bactofilin"/>
    <property type="match status" value="1"/>
</dbReference>
<sequence>MWNREVASKASPPVQPAQVLGAQTKPKPTPPSERGPGSIGKSVVIKGELSGSEDLTIEGQVEGSIELEQHVLTIGPNARITAEVSAKAVVVFGEVMGDIKATEKVVIRDSGAVSGDIAAPKVAIAEGARFRGGIDMQATAAAASGPGDGADRSPQGQARAVSSQRLQANAATEVEAVSSPTVPRHS</sequence>
<dbReference type="EMBL" id="UINC01011006">
    <property type="protein sequence ID" value="SVA48748.1"/>
    <property type="molecule type" value="Genomic_DNA"/>
</dbReference>
<proteinExistence type="predicted"/>
<evidence type="ECO:0000256" key="1">
    <source>
        <dbReference type="SAM" id="MobiDB-lite"/>
    </source>
</evidence>
<dbReference type="AlphaFoldDB" id="A0A381W9R1"/>
<protein>
    <recommendedName>
        <fullName evidence="3">Cell shape determination protein CcmA</fullName>
    </recommendedName>
</protein>